<dbReference type="GO" id="GO:0020037">
    <property type="term" value="F:heme binding"/>
    <property type="evidence" value="ECO:0007669"/>
    <property type="project" value="InterPro"/>
</dbReference>
<name>A0A4Q9HVP1_STRKA</name>
<dbReference type="PANTHER" id="PTHR46696">
    <property type="entry name" value="P450, PUTATIVE (EUROFUNG)-RELATED"/>
    <property type="match status" value="1"/>
</dbReference>
<organism evidence="8 9">
    <name type="scientific">Streptomyces kasugaensis</name>
    <dbReference type="NCBI Taxonomy" id="1946"/>
    <lineage>
        <taxon>Bacteria</taxon>
        <taxon>Bacillati</taxon>
        <taxon>Actinomycetota</taxon>
        <taxon>Actinomycetes</taxon>
        <taxon>Kitasatosporales</taxon>
        <taxon>Streptomycetaceae</taxon>
        <taxon>Streptomyces</taxon>
    </lineage>
</organism>
<dbReference type="AlphaFoldDB" id="A0A4Q9HVP1"/>
<keyword evidence="4 7" id="KW-0560">Oxidoreductase</keyword>
<dbReference type="InterPro" id="IPR036396">
    <property type="entry name" value="Cyt_P450_sf"/>
</dbReference>
<evidence type="ECO:0000256" key="2">
    <source>
        <dbReference type="ARBA" id="ARBA00022617"/>
    </source>
</evidence>
<evidence type="ECO:0000256" key="3">
    <source>
        <dbReference type="ARBA" id="ARBA00022723"/>
    </source>
</evidence>
<keyword evidence="5 7" id="KW-0408">Iron</keyword>
<dbReference type="InterPro" id="IPR002397">
    <property type="entry name" value="Cyt_P450_B"/>
</dbReference>
<dbReference type="SUPFAM" id="SSF48264">
    <property type="entry name" value="Cytochrome P450"/>
    <property type="match status" value="1"/>
</dbReference>
<keyword evidence="2 7" id="KW-0349">Heme</keyword>
<dbReference type="GO" id="GO:0016705">
    <property type="term" value="F:oxidoreductase activity, acting on paired donors, with incorporation or reduction of molecular oxygen"/>
    <property type="evidence" value="ECO:0007669"/>
    <property type="project" value="InterPro"/>
</dbReference>
<protein>
    <submittedName>
        <fullName evidence="8">Cytochrome P450</fullName>
    </submittedName>
</protein>
<dbReference type="Gene3D" id="1.10.630.10">
    <property type="entry name" value="Cytochrome P450"/>
    <property type="match status" value="1"/>
</dbReference>
<evidence type="ECO:0000256" key="1">
    <source>
        <dbReference type="ARBA" id="ARBA00010617"/>
    </source>
</evidence>
<dbReference type="EMBL" id="SIXH01000090">
    <property type="protein sequence ID" value="TBO59253.1"/>
    <property type="molecule type" value="Genomic_DNA"/>
</dbReference>
<dbReference type="RefSeq" id="WP_131123321.1">
    <property type="nucleotide sequence ID" value="NZ_SIXH01000090.1"/>
</dbReference>
<dbReference type="InterPro" id="IPR017972">
    <property type="entry name" value="Cyt_P450_CS"/>
</dbReference>
<accession>A0A4Q9HVP1</accession>
<evidence type="ECO:0000256" key="7">
    <source>
        <dbReference type="RuleBase" id="RU000461"/>
    </source>
</evidence>
<comment type="caution">
    <text evidence="8">The sequence shown here is derived from an EMBL/GenBank/DDBJ whole genome shotgun (WGS) entry which is preliminary data.</text>
</comment>
<sequence length="403" mass="44083">MAIKTFDGTKIPTTADGGAALAAFLREKRADSHFWQDEVTGAYHVLGYAQTRGILHDPTHFSSDFSHLVPESTEPGLRDHVNLGTIDPPKHRKYRSLVNQAFTPKVIAGMESRMAAVTDRLLGALDGLDEFDLVTNFASPLPAIVTAELLGVPAEDHSLFRTWAQVATGGAFDNPIGELNEVTVPESVSETFNQMREYLLEVAKERRKDPRNDLISRMIAAEIDGERLSDAEVYGLAASILIGGQVSTTVLLGNALVALGGRPDAERDLRADPSLIPGFLDETLRYYPPVVFAYRLAKNGAELDGTPVTDGTPVISWVMSANRDEATFPHSETFDLRRDPNPHLSFGHGIHYCLGAPVLRMESRIAVAKLLERYATIECRNVDYHETPGVLGVRSIDLVVGRA</sequence>
<reference evidence="8 9" key="1">
    <citation type="submission" date="2019-02" db="EMBL/GenBank/DDBJ databases">
        <title>Draft Genome Sequence of Streptomyces sp. AM-2504, identified by 16S rRNA comparative analysis as a Streptomyces Kasugaensis strain.</title>
        <authorList>
            <person name="Napolioni V."/>
            <person name="Giuliodori A.M."/>
            <person name="Spurio R."/>
            <person name="Fabbretti A."/>
        </authorList>
    </citation>
    <scope>NUCLEOTIDE SEQUENCE [LARGE SCALE GENOMIC DNA]</scope>
    <source>
        <strain evidence="8 9">AM-2504</strain>
    </source>
</reference>
<evidence type="ECO:0000256" key="5">
    <source>
        <dbReference type="ARBA" id="ARBA00023004"/>
    </source>
</evidence>
<dbReference type="InterPro" id="IPR001128">
    <property type="entry name" value="Cyt_P450"/>
</dbReference>
<evidence type="ECO:0000313" key="9">
    <source>
        <dbReference type="Proteomes" id="UP000292452"/>
    </source>
</evidence>
<keyword evidence="9" id="KW-1185">Reference proteome</keyword>
<dbReference type="Pfam" id="PF00067">
    <property type="entry name" value="p450"/>
    <property type="match status" value="1"/>
</dbReference>
<dbReference type="GO" id="GO:0005506">
    <property type="term" value="F:iron ion binding"/>
    <property type="evidence" value="ECO:0007669"/>
    <property type="project" value="InterPro"/>
</dbReference>
<dbReference type="GO" id="GO:0004497">
    <property type="term" value="F:monooxygenase activity"/>
    <property type="evidence" value="ECO:0007669"/>
    <property type="project" value="UniProtKB-KW"/>
</dbReference>
<comment type="similarity">
    <text evidence="1 7">Belongs to the cytochrome P450 family.</text>
</comment>
<proteinExistence type="inferred from homology"/>
<dbReference type="FunFam" id="1.10.630.10:FF:000018">
    <property type="entry name" value="Cytochrome P450 monooxygenase"/>
    <property type="match status" value="1"/>
</dbReference>
<evidence type="ECO:0000256" key="4">
    <source>
        <dbReference type="ARBA" id="ARBA00023002"/>
    </source>
</evidence>
<dbReference type="Proteomes" id="UP000292452">
    <property type="component" value="Unassembled WGS sequence"/>
</dbReference>
<gene>
    <name evidence="8" type="ORF">EYS09_13080</name>
</gene>
<dbReference type="PRINTS" id="PR00359">
    <property type="entry name" value="BP450"/>
</dbReference>
<dbReference type="PANTHER" id="PTHR46696:SF1">
    <property type="entry name" value="CYTOCHROME P450 YJIB-RELATED"/>
    <property type="match status" value="1"/>
</dbReference>
<keyword evidence="6 7" id="KW-0503">Monooxygenase</keyword>
<keyword evidence="3 7" id="KW-0479">Metal-binding</keyword>
<evidence type="ECO:0000313" key="8">
    <source>
        <dbReference type="EMBL" id="TBO59253.1"/>
    </source>
</evidence>
<evidence type="ECO:0000256" key="6">
    <source>
        <dbReference type="ARBA" id="ARBA00023033"/>
    </source>
</evidence>
<dbReference type="PROSITE" id="PS00086">
    <property type="entry name" value="CYTOCHROME_P450"/>
    <property type="match status" value="1"/>
</dbReference>